<reference evidence="1 2" key="1">
    <citation type="submission" date="2011-01" db="EMBL/GenBank/DDBJ databases">
        <authorList>
            <person name="Muzny D."/>
            <person name="Qin X."/>
            <person name="Deng J."/>
            <person name="Jiang H."/>
            <person name="Liu Y."/>
            <person name="Qu J."/>
            <person name="Song X.-Z."/>
            <person name="Zhang L."/>
            <person name="Thornton R."/>
            <person name="Coyle M."/>
            <person name="Francisco L."/>
            <person name="Jackson L."/>
            <person name="Javaid M."/>
            <person name="Korchina V."/>
            <person name="Kovar C."/>
            <person name="Mata R."/>
            <person name="Mathew T."/>
            <person name="Ngo R."/>
            <person name="Nguyen L."/>
            <person name="Nguyen N."/>
            <person name="Okwuonu G."/>
            <person name="Ongeri F."/>
            <person name="Pham C."/>
            <person name="Simmons D."/>
            <person name="Wilczek-Boney K."/>
            <person name="Hale W."/>
            <person name="Jakkamsetti A."/>
            <person name="Pham P."/>
            <person name="Ruth R."/>
            <person name="San Lucas F."/>
            <person name="Warren J."/>
            <person name="Zhang J."/>
            <person name="Zhao Z."/>
            <person name="Zhou C."/>
            <person name="Zhu D."/>
            <person name="Lee S."/>
            <person name="Bess C."/>
            <person name="Blankenburg K."/>
            <person name="Forbes L."/>
            <person name="Fu Q."/>
            <person name="Gubbala S."/>
            <person name="Hirani K."/>
            <person name="Jayaseelan J.C."/>
            <person name="Lara F."/>
            <person name="Munidasa M."/>
            <person name="Palculict T."/>
            <person name="Patil S."/>
            <person name="Pu L.-L."/>
            <person name="Saada N."/>
            <person name="Tang L."/>
            <person name="Weissenberger G."/>
            <person name="Zhu Y."/>
            <person name="Hemphill L."/>
            <person name="Shang Y."/>
            <person name="Youmans B."/>
            <person name="Ayvaz T."/>
            <person name="Ross M."/>
            <person name="Santibanez J."/>
            <person name="Aqrawi P."/>
            <person name="Gross S."/>
            <person name="Joshi V."/>
            <person name="Fowler G."/>
            <person name="Nazareth L."/>
            <person name="Reid J."/>
            <person name="Worley K."/>
            <person name="Petrosino J."/>
            <person name="Highlander S."/>
            <person name="Gibbs R."/>
        </authorList>
    </citation>
    <scope>NUCLEOTIDE SEQUENCE [LARGE SCALE GENOMIC DNA]</scope>
    <source>
        <strain evidence="1 2">DSM 16608</strain>
    </source>
</reference>
<organism evidence="1 2">
    <name type="scientific">Prevotella multiformis DSM 16608</name>
    <dbReference type="NCBI Taxonomy" id="888743"/>
    <lineage>
        <taxon>Bacteria</taxon>
        <taxon>Pseudomonadati</taxon>
        <taxon>Bacteroidota</taxon>
        <taxon>Bacteroidia</taxon>
        <taxon>Bacteroidales</taxon>
        <taxon>Prevotellaceae</taxon>
        <taxon>Prevotella</taxon>
    </lineage>
</organism>
<name>F0FAW7_9BACT</name>
<proteinExistence type="predicted"/>
<dbReference type="Proteomes" id="UP000005697">
    <property type="component" value="Unassembled WGS sequence"/>
</dbReference>
<accession>F0FAW7</accession>
<sequence>MLADGQTIESFADDLAYGGAEDCIMRKRRFFYCPLRSLKATLPGKIQRRPFQNMKTGFGMVFFIWDFLKLLWIQSHVDDGAARLLSD</sequence>
<protein>
    <submittedName>
        <fullName evidence="1">Uncharacterized protein</fullName>
    </submittedName>
</protein>
<evidence type="ECO:0000313" key="2">
    <source>
        <dbReference type="Proteomes" id="UP000005697"/>
    </source>
</evidence>
<dbReference type="HOGENOM" id="CLU_2480757_0_0_10"/>
<evidence type="ECO:0000313" key="1">
    <source>
        <dbReference type="EMBL" id="EGC18730.1"/>
    </source>
</evidence>
<comment type="caution">
    <text evidence="1">The sequence shown here is derived from an EMBL/GenBank/DDBJ whole genome shotgun (WGS) entry which is preliminary data.</text>
</comment>
<dbReference type="EMBL" id="AEWX01000047">
    <property type="protein sequence ID" value="EGC18730.1"/>
    <property type="molecule type" value="Genomic_DNA"/>
</dbReference>
<dbReference type="AlphaFoldDB" id="F0FAW7"/>
<dbReference type="STRING" id="888743.HMPREF9141_2734"/>
<gene>
    <name evidence="1" type="ORF">HMPREF9141_2734</name>
</gene>
<keyword evidence="2" id="KW-1185">Reference proteome</keyword>